<feature type="region of interest" description="Disordered" evidence="1">
    <location>
        <begin position="850"/>
        <end position="928"/>
    </location>
</feature>
<dbReference type="EMBL" id="JH767267">
    <property type="protein sequence ID" value="EQC25556.1"/>
    <property type="molecule type" value="Genomic_DNA"/>
</dbReference>
<dbReference type="GeneID" id="19957301"/>
<feature type="region of interest" description="Disordered" evidence="1">
    <location>
        <begin position="807"/>
        <end position="830"/>
    </location>
</feature>
<gene>
    <name evidence="3" type="ORF">SDRG_16574</name>
</gene>
<protein>
    <submittedName>
        <fullName evidence="3">Uncharacterized protein</fullName>
    </submittedName>
</protein>
<feature type="compositionally biased region" description="Polar residues" evidence="1">
    <location>
        <begin position="905"/>
        <end position="928"/>
    </location>
</feature>
<feature type="transmembrane region" description="Helical" evidence="2">
    <location>
        <begin position="300"/>
        <end position="321"/>
    </location>
</feature>
<reference evidence="3 4" key="1">
    <citation type="submission" date="2012-04" db="EMBL/GenBank/DDBJ databases">
        <title>The Genome Sequence of Saprolegnia declina VS20.</title>
        <authorList>
            <consortium name="The Broad Institute Genome Sequencing Platform"/>
            <person name="Russ C."/>
            <person name="Nusbaum C."/>
            <person name="Tyler B."/>
            <person name="van West P."/>
            <person name="Dieguez-Uribeondo J."/>
            <person name="de Bruijn I."/>
            <person name="Tripathy S."/>
            <person name="Jiang R."/>
            <person name="Young S.K."/>
            <person name="Zeng Q."/>
            <person name="Gargeya S."/>
            <person name="Fitzgerald M."/>
            <person name="Haas B."/>
            <person name="Abouelleil A."/>
            <person name="Alvarado L."/>
            <person name="Arachchi H.M."/>
            <person name="Berlin A."/>
            <person name="Chapman S.B."/>
            <person name="Goldberg J."/>
            <person name="Griggs A."/>
            <person name="Gujja S."/>
            <person name="Hansen M."/>
            <person name="Howarth C."/>
            <person name="Imamovic A."/>
            <person name="Larimer J."/>
            <person name="McCowen C."/>
            <person name="Montmayeur A."/>
            <person name="Murphy C."/>
            <person name="Neiman D."/>
            <person name="Pearson M."/>
            <person name="Priest M."/>
            <person name="Roberts A."/>
            <person name="Saif S."/>
            <person name="Shea T."/>
            <person name="Sisk P."/>
            <person name="Sykes S."/>
            <person name="Wortman J."/>
            <person name="Nusbaum C."/>
            <person name="Birren B."/>
        </authorList>
    </citation>
    <scope>NUCLEOTIDE SEQUENCE [LARGE SCALE GENOMIC DNA]</scope>
    <source>
        <strain evidence="3 4">VS20</strain>
    </source>
</reference>
<proteinExistence type="predicted"/>
<organism evidence="3 4">
    <name type="scientific">Saprolegnia diclina (strain VS20)</name>
    <dbReference type="NCBI Taxonomy" id="1156394"/>
    <lineage>
        <taxon>Eukaryota</taxon>
        <taxon>Sar</taxon>
        <taxon>Stramenopiles</taxon>
        <taxon>Oomycota</taxon>
        <taxon>Saprolegniomycetes</taxon>
        <taxon>Saprolegniales</taxon>
        <taxon>Saprolegniaceae</taxon>
        <taxon>Saprolegnia</taxon>
    </lineage>
</organism>
<keyword evidence="2" id="KW-0472">Membrane</keyword>
<dbReference type="AlphaFoldDB" id="T0PTK2"/>
<evidence type="ECO:0000256" key="1">
    <source>
        <dbReference type="SAM" id="MobiDB-lite"/>
    </source>
</evidence>
<feature type="compositionally biased region" description="Polar residues" evidence="1">
    <location>
        <begin position="818"/>
        <end position="828"/>
    </location>
</feature>
<evidence type="ECO:0000313" key="3">
    <source>
        <dbReference type="EMBL" id="EQC25556.1"/>
    </source>
</evidence>
<accession>T0PTK2</accession>
<keyword evidence="2" id="KW-0812">Transmembrane</keyword>
<dbReference type="RefSeq" id="XP_008621012.1">
    <property type="nucleotide sequence ID" value="XM_008622790.1"/>
</dbReference>
<sequence length="928" mass="102474">MAQRPPPINTTTSASAEPPKLSPSQRAAAAIGEAATFIVEGVTEFKDAAVGAFRTGNMLDSSDVKVDVATSPLHELFERGKQTFERHFSKFKRESTGATDATDDDENDYYSDSDDGDWWDDILDLPKNEILQSHREKPWHEVPLPVLRRLELEVLFLLPTVSVKTKLYIILTGPVVSTLEVAAEWALAAGVLFLYMVLVVFGSMVYLAALLTGSLATVEKLPLGQKVRFEYTAYKMFLHLEVEEAMQFRVRAPRIRALVAHDATREVKQKLMSVLVSTEINAIQANIAGSVNYTEQCARISLGSVVVAALIYVVAASDQFFTTHLDFADMNTKTFDALAIILPYLLNEELSVMLSRMTLVISWFGIFRHENSIMHFFEHKFLATDTRVEDATRTEVVNNAEKMCKDIGVGAVDMSSVASLLTAVWTINFLYQSYYVDTKGSGGAPGPAGLADTMFWGMVLYSFTIIILSYLPFSSWVGGLPVQDEKYQAMLSSCRSFLLMDRLSVLQRHISDAVRDAQHHASETLVSLEEKRLIRQLRGEIIKHLDATSFVSYVLYSVSLAVVRLGEERIEKLGKIEPLRARVTYKYCSKLLIPLDKFEETEVAMAALVLAGVKAYDSSDDEEVLRASEAGGLINLYNARDGAVINSLFEFQVLDTKVQHAFMDKGVVSLSSLIENPLVRDAQVYWNPQLNQVVLGLEIKVMEDYTAKNAHDRIVFASIYLAANTTRESKYEIGHGGIYIKSDVLSRKDISLGPVEGPVTVFQKVPGRARSRFLNRCFLAATDDHQSCYHPDVVFGGAIPRKGTYVQRRPSGMGYPTMSVSRTGSASHMTGDRYNSAKLSATAKLFTGGSRTNSATMQERTASGKVDVPRTTSFPSPVVMSSRTGSLRTPVADGRGGSFPAPTSDVHTASARSNDRYASNSSMNESRG</sequence>
<feature type="compositionally biased region" description="Polar residues" evidence="1">
    <location>
        <begin position="870"/>
        <end position="887"/>
    </location>
</feature>
<dbReference type="VEuPathDB" id="FungiDB:SDRG_16574"/>
<dbReference type="Proteomes" id="UP000030762">
    <property type="component" value="Unassembled WGS sequence"/>
</dbReference>
<feature type="transmembrane region" description="Helical" evidence="2">
    <location>
        <begin position="193"/>
        <end position="218"/>
    </location>
</feature>
<feature type="region of interest" description="Disordered" evidence="1">
    <location>
        <begin position="1"/>
        <end position="27"/>
    </location>
</feature>
<feature type="transmembrane region" description="Helical" evidence="2">
    <location>
        <begin position="350"/>
        <end position="367"/>
    </location>
</feature>
<evidence type="ECO:0000313" key="4">
    <source>
        <dbReference type="Proteomes" id="UP000030762"/>
    </source>
</evidence>
<feature type="transmembrane region" description="Helical" evidence="2">
    <location>
        <begin position="411"/>
        <end position="434"/>
    </location>
</feature>
<dbReference type="InParanoid" id="T0PTK2"/>
<keyword evidence="4" id="KW-1185">Reference proteome</keyword>
<evidence type="ECO:0000256" key="2">
    <source>
        <dbReference type="SAM" id="Phobius"/>
    </source>
</evidence>
<feature type="transmembrane region" description="Helical" evidence="2">
    <location>
        <begin position="454"/>
        <end position="473"/>
    </location>
</feature>
<name>T0PTK2_SAPDV</name>
<dbReference type="STRING" id="1156394.T0PTK2"/>
<keyword evidence="2" id="KW-1133">Transmembrane helix</keyword>
<dbReference type="OMA" id="REKPWHE"/>
<dbReference type="OrthoDB" id="65975at2759"/>
<feature type="compositionally biased region" description="Polar residues" evidence="1">
    <location>
        <begin position="850"/>
        <end position="861"/>
    </location>
</feature>